<dbReference type="OrthoDB" id="3771157at2"/>
<evidence type="ECO:0000259" key="1">
    <source>
        <dbReference type="Pfam" id="PF24793"/>
    </source>
</evidence>
<dbReference type="Pfam" id="PF24793">
    <property type="entry name" value="GINT1_N"/>
    <property type="match status" value="1"/>
</dbReference>
<accession>A0A1V9EG30</accession>
<sequence>MHKERTYRWAIMCNDFELETWAYNAIQQLLQESQQEFVAFIVPKDVQAPTTSFVKKLSQYPYKHLLFRFHKRFFLYNDAYVKKPLTALLDPSRYPVIECVTTQKKYSEYFSDEDITTIKSLELDFVVKMGFGIIRGEILNCARYGIWSYHHDDEQVIRGGPPGFWEIYHNHLHQGVILQRIASKLDAGKLIKKALFPVFSHSYNYHLNLIMNESSFLLKKAFIDLKTNPSSFDNLPDITTTAPIYKFPTNITFLLFGLKQLKRKFAFHYEQLFKTEFWKTGLLKKNVDPISTGQINESNITWVTAKDRLSYLADPFVYSLQGKEYVLAEEYSYKKQQAHITRFAVDAPEKQEICIEEPFHLSYPYIFENIDGAIYCLPETASDNSVRLYLLDPTANTFLFKRQLLQNFPAIDPTLFYFNNTYWLFCTRDEECFNTHLYLFHADTLDGPFRSHPKNPIVSDIHCARPGGGVLVRNGKLIRPAQDCSKTYGWKLKFMEVTQLSTTDYAEKEISEITPEQFNHVRGLHNISVSDALTVIDAKYYQFSRINFINILTAKLKKLQRKLFRK</sequence>
<dbReference type="InterPro" id="IPR056442">
    <property type="entry name" value="GINT1_N"/>
</dbReference>
<gene>
    <name evidence="2" type="ORF">A4H97_33205</name>
</gene>
<evidence type="ECO:0000313" key="3">
    <source>
        <dbReference type="Proteomes" id="UP000192610"/>
    </source>
</evidence>
<dbReference type="InterPro" id="IPR023296">
    <property type="entry name" value="Glyco_hydro_beta-prop_sf"/>
</dbReference>
<dbReference type="Proteomes" id="UP000192610">
    <property type="component" value="Unassembled WGS sequence"/>
</dbReference>
<comment type="caution">
    <text evidence="2">The sequence shown here is derived from an EMBL/GenBank/DDBJ whole genome shotgun (WGS) entry which is preliminary data.</text>
</comment>
<proteinExistence type="predicted"/>
<evidence type="ECO:0000313" key="2">
    <source>
        <dbReference type="EMBL" id="OQP45022.1"/>
    </source>
</evidence>
<feature type="domain" description="Glucosamine inositolphosphorylceramide transferase 1 N-terminal" evidence="1">
    <location>
        <begin position="310"/>
        <end position="512"/>
    </location>
</feature>
<organism evidence="2 3">
    <name type="scientific">Niastella yeongjuensis</name>
    <dbReference type="NCBI Taxonomy" id="354355"/>
    <lineage>
        <taxon>Bacteria</taxon>
        <taxon>Pseudomonadati</taxon>
        <taxon>Bacteroidota</taxon>
        <taxon>Chitinophagia</taxon>
        <taxon>Chitinophagales</taxon>
        <taxon>Chitinophagaceae</taxon>
        <taxon>Niastella</taxon>
    </lineage>
</organism>
<dbReference type="AlphaFoldDB" id="A0A1V9EG30"/>
<dbReference type="Gene3D" id="3.40.50.170">
    <property type="entry name" value="Formyl transferase, N-terminal domain"/>
    <property type="match status" value="1"/>
</dbReference>
<dbReference type="SUPFAM" id="SSF53328">
    <property type="entry name" value="Formyltransferase"/>
    <property type="match status" value="1"/>
</dbReference>
<name>A0A1V9EG30_9BACT</name>
<dbReference type="RefSeq" id="WP_081202462.1">
    <property type="nucleotide sequence ID" value="NZ_FOCZ01000027.1"/>
</dbReference>
<dbReference type="EMBL" id="LVXG01000033">
    <property type="protein sequence ID" value="OQP45022.1"/>
    <property type="molecule type" value="Genomic_DNA"/>
</dbReference>
<dbReference type="InterPro" id="IPR036477">
    <property type="entry name" value="Formyl_transf_N_sf"/>
</dbReference>
<dbReference type="STRING" id="354355.SAMN05660816_06870"/>
<protein>
    <recommendedName>
        <fullName evidence="1">Glucosamine inositolphosphorylceramide transferase 1 N-terminal domain-containing protein</fullName>
    </recommendedName>
</protein>
<keyword evidence="3" id="KW-1185">Reference proteome</keyword>
<dbReference type="Gene3D" id="2.115.10.20">
    <property type="entry name" value="Glycosyl hydrolase domain, family 43"/>
    <property type="match status" value="1"/>
</dbReference>
<reference evidence="3" key="1">
    <citation type="submission" date="2016-04" db="EMBL/GenBank/DDBJ databases">
        <authorList>
            <person name="Chen L."/>
            <person name="Zhuang W."/>
            <person name="Wang G."/>
        </authorList>
    </citation>
    <scope>NUCLEOTIDE SEQUENCE [LARGE SCALE GENOMIC DNA]</scope>
    <source>
        <strain evidence="3">17621</strain>
    </source>
</reference>
<dbReference type="SUPFAM" id="SSF75005">
    <property type="entry name" value="Arabinanase/levansucrase/invertase"/>
    <property type="match status" value="1"/>
</dbReference>